<feature type="domain" description="AAA+ ATPase" evidence="1">
    <location>
        <begin position="73"/>
        <end position="344"/>
    </location>
</feature>
<dbReference type="HOGENOM" id="CLU_297124_0_0_2"/>
<dbReference type="EMBL" id="CM001436">
    <property type="protein sequence ID" value="EHQ36190.1"/>
    <property type="molecule type" value="Genomic_DNA"/>
</dbReference>
<reference evidence="2 3" key="1">
    <citation type="submission" date="2011-10" db="EMBL/GenBank/DDBJ databases">
        <title>The Improved High-Quality Draft genome of Methanoplanus limicola DSM 2279.</title>
        <authorList>
            <consortium name="US DOE Joint Genome Institute (JGI-PGF)"/>
            <person name="Lucas S."/>
            <person name="Copeland A."/>
            <person name="Lapidus A."/>
            <person name="Glavina del Rio T."/>
            <person name="Dalin E."/>
            <person name="Tice H."/>
            <person name="Bruce D."/>
            <person name="Goodwin L."/>
            <person name="Pitluck S."/>
            <person name="Peters L."/>
            <person name="Mikhailova N."/>
            <person name="Lu M."/>
            <person name="Kyrpides N."/>
            <person name="Mavromatis K."/>
            <person name="Ivanova N."/>
            <person name="Markowitz V."/>
            <person name="Cheng J.-F."/>
            <person name="Hugenholtz P."/>
            <person name="Woyke T."/>
            <person name="Wu D."/>
            <person name="Wirth R."/>
            <person name="Brambilla E.-M."/>
            <person name="Klenk H.-P."/>
            <person name="Eisen J.A."/>
        </authorList>
    </citation>
    <scope>NUCLEOTIDE SEQUENCE [LARGE SCALE GENOMIC DNA]</scope>
    <source>
        <strain evidence="2 3">DSM 2279</strain>
    </source>
</reference>
<protein>
    <submittedName>
        <fullName evidence="2">AAA ATPase</fullName>
    </submittedName>
</protein>
<organism evidence="2 3">
    <name type="scientific">Methanoplanus limicola DSM 2279</name>
    <dbReference type="NCBI Taxonomy" id="937775"/>
    <lineage>
        <taxon>Archaea</taxon>
        <taxon>Methanobacteriati</taxon>
        <taxon>Methanobacteriota</taxon>
        <taxon>Stenosarchaea group</taxon>
        <taxon>Methanomicrobia</taxon>
        <taxon>Methanomicrobiales</taxon>
        <taxon>Methanomicrobiaceae</taxon>
        <taxon>Methanoplanus</taxon>
    </lineage>
</organism>
<evidence type="ECO:0000313" key="2">
    <source>
        <dbReference type="EMBL" id="EHQ36190.1"/>
    </source>
</evidence>
<sequence length="1014" mass="117145">MNISEIISKDLVNQTFTIECFQKTEETFFKTHYPLSFYHKNPGSGEIDRLVSEKDFLEQWDFNLSERKDSRSYIRPYVIWGAPGTGKTELCRLLELEIPKKCSDYETIRVSKRELAMGGILGVAERISGKQVDISEKLLQDRGGTSVSTFYRFILGLIYDEDSSSITISAKNEEGRAFAFEYLAEKVIYNIRERVDKFKNTEDFSTVESSLEFFTSKDKVDCTKDPELIKHGVSINLIDYDKVNKTLYNKLINNFYDTTNVQELIFKYIKKANENNKIPVLIFDDVTFLGNLIDEFITVITDISTDEGYICDFIIGTTTAFYENKIKASFFGTAEARLHEVKLSLSDSENSKNANWLVGEKGLNHFLHFTQKYLKASYNPSYDNLSELDFRNQFRDYFKDNKFVYYPFSKDFLIKLYGKIKTDMLLSKNQSISLTPRFMIQILRNTILQSYDNDLPPSCFVDNFLTLNTTDNFSGLLEEDKRRWFNFYNTLWWYGNIEGGKVTLNSSFLSELGVHEIPQKYINADTVQASLNLSESNLNLISDGGSSERTKVEAINPVRQEVQQNVRLWCKGESNDLPLNSIKDGFNLILKKLNGDLSGSKNYNNLINRKSSRKEGLEIISYKPKGNRECEFHIGGDGNWKNRITIIPSDQKDSFKDEISRYKGLFLAFTVDDFVDLYEIGTENSVDNTINEFLSKNIVRIKSCLNNYNISLKKTFEEELKNTTESYILSAYITANSLFKSKLFLEPIIDAKDILRIHEIERDISYNVWSPEIQRIFLEGTVKHDKLLKIVNGLFLSTFSIRGSGESAGVIDYPLLERAWKDIKDNPYYPLINSDVPNKRYKIEKADIEFKDLSAKLKLFANKCQGLSFDSSSEDLLEIEDKFSQMCYGDNLIKLLNELRSNLSTTQYNNSISNIIPVLKKQDYKLYVDYIIKIQDELSDLENSEVDIFSKIKEFLVTINFKYICNLDEYKAMGYLDRLVSGLASETDYKSQINYDINKIRNSLDEFLIMDGDF</sequence>
<dbReference type="InParanoid" id="H1Z098"/>
<proteinExistence type="predicted"/>
<dbReference type="AlphaFoldDB" id="H1Z098"/>
<dbReference type="InterPro" id="IPR003593">
    <property type="entry name" value="AAA+_ATPase"/>
</dbReference>
<dbReference type="InterPro" id="IPR027417">
    <property type="entry name" value="P-loop_NTPase"/>
</dbReference>
<keyword evidence="3" id="KW-1185">Reference proteome</keyword>
<dbReference type="Proteomes" id="UP000005741">
    <property type="component" value="Chromosome"/>
</dbReference>
<dbReference type="SUPFAM" id="SSF52540">
    <property type="entry name" value="P-loop containing nucleoside triphosphate hydrolases"/>
    <property type="match status" value="1"/>
</dbReference>
<dbReference type="STRING" id="937775.Metlim_2108"/>
<dbReference type="SMART" id="SM00382">
    <property type="entry name" value="AAA"/>
    <property type="match status" value="1"/>
</dbReference>
<dbReference type="OrthoDB" id="242083at2157"/>
<accession>H1Z098</accession>
<dbReference type="RefSeq" id="WP_004078443.1">
    <property type="nucleotide sequence ID" value="NZ_CM001436.1"/>
</dbReference>
<name>H1Z098_9EURY</name>
<evidence type="ECO:0000313" key="3">
    <source>
        <dbReference type="Proteomes" id="UP000005741"/>
    </source>
</evidence>
<gene>
    <name evidence="2" type="ORF">Metlim_2108</name>
</gene>
<evidence type="ECO:0000259" key="1">
    <source>
        <dbReference type="SMART" id="SM00382"/>
    </source>
</evidence>